<dbReference type="STRING" id="2074.BG845_01511"/>
<evidence type="ECO:0000256" key="2">
    <source>
        <dbReference type="RuleBase" id="RU003707"/>
    </source>
</evidence>
<reference evidence="3 4" key="1">
    <citation type="submission" date="2016-09" db="EMBL/GenBank/DDBJ databases">
        <title>Pseudonocardia autotrophica DSM535, a candidate organism with high potential of specific P450 cytochromes.</title>
        <authorList>
            <person name="Grumaz C."/>
            <person name="Vainshtein Y."/>
            <person name="Kirstahler P."/>
            <person name="Sohn K."/>
        </authorList>
    </citation>
    <scope>NUCLEOTIDE SEQUENCE [LARGE SCALE GENOMIC DNA]</scope>
    <source>
        <strain evidence="3 4">DSM 535</strain>
    </source>
</reference>
<dbReference type="SUPFAM" id="SSF52096">
    <property type="entry name" value="ClpP/crotonase"/>
    <property type="match status" value="1"/>
</dbReference>
<dbReference type="CDD" id="cd06558">
    <property type="entry name" value="crotonase-like"/>
    <property type="match status" value="1"/>
</dbReference>
<dbReference type="EC" id="4.2.1.17" evidence="3"/>
<comment type="similarity">
    <text evidence="1 2">Belongs to the enoyl-CoA hydratase/isomerase family.</text>
</comment>
<dbReference type="Proteomes" id="UP000194360">
    <property type="component" value="Unassembled WGS sequence"/>
</dbReference>
<evidence type="ECO:0000313" key="3">
    <source>
        <dbReference type="EMBL" id="OSY42016.1"/>
    </source>
</evidence>
<dbReference type="RefSeq" id="WP_085911826.1">
    <property type="nucleotide sequence ID" value="NZ_AP018920.1"/>
</dbReference>
<dbReference type="GO" id="GO:0004300">
    <property type="term" value="F:enoyl-CoA hydratase activity"/>
    <property type="evidence" value="ECO:0007669"/>
    <property type="project" value="UniProtKB-EC"/>
</dbReference>
<dbReference type="InterPro" id="IPR029045">
    <property type="entry name" value="ClpP/crotonase-like_dom_sf"/>
</dbReference>
<evidence type="ECO:0000313" key="4">
    <source>
        <dbReference type="Proteomes" id="UP000194360"/>
    </source>
</evidence>
<evidence type="ECO:0000256" key="1">
    <source>
        <dbReference type="ARBA" id="ARBA00005254"/>
    </source>
</evidence>
<keyword evidence="3" id="KW-0456">Lyase</keyword>
<comment type="caution">
    <text evidence="3">The sequence shown here is derived from an EMBL/GenBank/DDBJ whole genome shotgun (WGS) entry which is preliminary data.</text>
</comment>
<dbReference type="Gene3D" id="3.90.226.10">
    <property type="entry name" value="2-enoyl-CoA Hydratase, Chain A, domain 1"/>
    <property type="match status" value="1"/>
</dbReference>
<dbReference type="EMBL" id="MIGB01000006">
    <property type="protein sequence ID" value="OSY42016.1"/>
    <property type="molecule type" value="Genomic_DNA"/>
</dbReference>
<sequence length="277" mass="28103">MAASTAEDGEVRVDVEAGVAVVTLDRPPRNALTVGFTRTLISTLDGVATDRRVRAVVLTGAGDTFCAGADLLDGPDSVRRLLTDDGGGRPGYREPAARIGAAIARLPVPVIAAINGDAAGGGATIPLAADVRFAAGHARFVFPFTRLGLCPEGASTHHLPRLVGPGRAADWLLSGRRIDADEALAAGLVSRVLPADRLLDEAVGWARQVATKCAPTAVAATRALLAAAPATPDAAAEAESATIVTLAAGPDCAEGVAAFAERRAPRFGAADTPARTP</sequence>
<gene>
    <name evidence="3" type="primary">paaF_2</name>
    <name evidence="3" type="ORF">BG845_01511</name>
</gene>
<dbReference type="PROSITE" id="PS00166">
    <property type="entry name" value="ENOYL_COA_HYDRATASE"/>
    <property type="match status" value="1"/>
</dbReference>
<organism evidence="3 4">
    <name type="scientific">Pseudonocardia autotrophica</name>
    <name type="common">Amycolata autotrophica</name>
    <name type="synonym">Nocardia autotrophica</name>
    <dbReference type="NCBI Taxonomy" id="2074"/>
    <lineage>
        <taxon>Bacteria</taxon>
        <taxon>Bacillati</taxon>
        <taxon>Actinomycetota</taxon>
        <taxon>Actinomycetes</taxon>
        <taxon>Pseudonocardiales</taxon>
        <taxon>Pseudonocardiaceae</taxon>
        <taxon>Pseudonocardia</taxon>
    </lineage>
</organism>
<dbReference type="PANTHER" id="PTHR43684">
    <property type="match status" value="1"/>
</dbReference>
<keyword evidence="4" id="KW-1185">Reference proteome</keyword>
<dbReference type="Pfam" id="PF00378">
    <property type="entry name" value="ECH_1"/>
    <property type="match status" value="1"/>
</dbReference>
<dbReference type="OrthoDB" id="9777711at2"/>
<dbReference type="InterPro" id="IPR051053">
    <property type="entry name" value="ECH/Chromodomain_protein"/>
</dbReference>
<accession>A0A1Y2N3G2</accession>
<protein>
    <submittedName>
        <fullName evidence="3">2,3-dehydroadipyl-CoA hydratase</fullName>
        <ecNumber evidence="3">4.2.1.17</ecNumber>
    </submittedName>
</protein>
<proteinExistence type="inferred from homology"/>
<dbReference type="InterPro" id="IPR001753">
    <property type="entry name" value="Enoyl-CoA_hydra/iso"/>
</dbReference>
<dbReference type="AlphaFoldDB" id="A0A1Y2N3G2"/>
<dbReference type="InterPro" id="IPR018376">
    <property type="entry name" value="Enoyl-CoA_hyd/isom_CS"/>
</dbReference>
<name>A0A1Y2N3G2_PSEAH</name>
<dbReference type="PANTHER" id="PTHR43684:SF4">
    <property type="entry name" value="ENOYL-COA HYDRATASE_ISOMERASE FAMILY PROTEIN (AFU_ORTHOLOGUE AFUA_1G01890)"/>
    <property type="match status" value="1"/>
</dbReference>